<dbReference type="PROSITE" id="PS50835">
    <property type="entry name" value="IG_LIKE"/>
    <property type="match status" value="2"/>
</dbReference>
<dbReference type="CTD" id="79908"/>
<feature type="domain" description="Ig-like" evidence="8">
    <location>
        <begin position="11"/>
        <end position="134"/>
    </location>
</feature>
<dbReference type="InterPro" id="IPR036179">
    <property type="entry name" value="Ig-like_dom_sf"/>
</dbReference>
<dbReference type="AlphaFoldDB" id="A0A8J1JXW4"/>
<dbReference type="PANTHER" id="PTHR24100">
    <property type="entry name" value="BUTYROPHILIN"/>
    <property type="match status" value="1"/>
</dbReference>
<dbReference type="FunFam" id="2.60.40.10:FF:000142">
    <property type="entry name" value="V-set domain-containing T-cell activation inhibitor 1"/>
    <property type="match status" value="1"/>
</dbReference>
<gene>
    <name evidence="10 11 12" type="primary">btnl8</name>
</gene>
<dbReference type="GO" id="GO:0050852">
    <property type="term" value="P:T cell receptor signaling pathway"/>
    <property type="evidence" value="ECO:0000318"/>
    <property type="project" value="GO_Central"/>
</dbReference>
<dbReference type="InterPro" id="IPR053896">
    <property type="entry name" value="BTN3A2-like_Ig-C"/>
</dbReference>
<dbReference type="Pfam" id="PF22705">
    <property type="entry name" value="C2-set_3"/>
    <property type="match status" value="1"/>
</dbReference>
<keyword evidence="3" id="KW-0472">Membrane</keyword>
<evidence type="ECO:0000256" key="6">
    <source>
        <dbReference type="ARBA" id="ARBA00023319"/>
    </source>
</evidence>
<evidence type="ECO:0000313" key="11">
    <source>
        <dbReference type="RefSeq" id="XP_031762734.1"/>
    </source>
</evidence>
<evidence type="ECO:0000256" key="7">
    <source>
        <dbReference type="SAM" id="SignalP"/>
    </source>
</evidence>
<dbReference type="Xenbase" id="XB-GENE-5888666">
    <property type="gene designation" value="btnl8"/>
</dbReference>
<dbReference type="GeneID" id="100127790"/>
<dbReference type="Proteomes" id="UP000008143">
    <property type="component" value="Chromosome 8"/>
</dbReference>
<name>A0A8J1JXW4_XENTR</name>
<evidence type="ECO:0000259" key="8">
    <source>
        <dbReference type="PROSITE" id="PS50835"/>
    </source>
</evidence>
<evidence type="ECO:0000256" key="2">
    <source>
        <dbReference type="ARBA" id="ARBA00022729"/>
    </source>
</evidence>
<feature type="chain" id="PRO_5044692320" evidence="7">
    <location>
        <begin position="25"/>
        <end position="275"/>
    </location>
</feature>
<dbReference type="PANTHER" id="PTHR24100:SF144">
    <property type="entry name" value="SELECTION AND UPKEEP OF INTRAEPITHELIAL T-CELLS PROTEIN 2 ISOFORM X1"/>
    <property type="match status" value="1"/>
</dbReference>
<keyword evidence="4" id="KW-1015">Disulfide bond</keyword>
<dbReference type="FunFam" id="2.60.40.10:FF:003583">
    <property type="match status" value="1"/>
</dbReference>
<dbReference type="RefSeq" id="XP_031762734.1">
    <property type="nucleotide sequence ID" value="XM_031906874.1"/>
</dbReference>
<dbReference type="InterPro" id="IPR003599">
    <property type="entry name" value="Ig_sub"/>
</dbReference>
<keyword evidence="5" id="KW-0325">Glycoprotein</keyword>
<dbReference type="GO" id="GO:0005102">
    <property type="term" value="F:signaling receptor binding"/>
    <property type="evidence" value="ECO:0000318"/>
    <property type="project" value="GO_Central"/>
</dbReference>
<dbReference type="GO" id="GO:0001817">
    <property type="term" value="P:regulation of cytokine production"/>
    <property type="evidence" value="ECO:0000318"/>
    <property type="project" value="GO_Central"/>
</dbReference>
<accession>A0A8J1JXW4</accession>
<keyword evidence="2 7" id="KW-0732">Signal</keyword>
<evidence type="ECO:0000313" key="12">
    <source>
        <dbReference type="Xenbase" id="XB-GENE-5888666"/>
    </source>
</evidence>
<comment type="subcellular location">
    <subcellularLocation>
        <location evidence="1">Membrane</location>
    </subcellularLocation>
</comment>
<evidence type="ECO:0000256" key="3">
    <source>
        <dbReference type="ARBA" id="ARBA00023136"/>
    </source>
</evidence>
<protein>
    <submittedName>
        <fullName evidence="10 11">Butyrophilin-like 8 isoform X1</fullName>
    </submittedName>
</protein>
<dbReference type="AGR" id="Xenbase:XB-GENE-5888666"/>
<dbReference type="GO" id="GO:1903037">
    <property type="term" value="P:regulation of leukocyte cell-cell adhesion"/>
    <property type="evidence" value="ECO:0007669"/>
    <property type="project" value="UniProtKB-ARBA"/>
</dbReference>
<dbReference type="InterPro" id="IPR050504">
    <property type="entry name" value="IgSF_BTN/MOG"/>
</dbReference>
<dbReference type="SMART" id="SM00409">
    <property type="entry name" value="IG"/>
    <property type="match status" value="1"/>
</dbReference>
<dbReference type="Gene3D" id="2.60.40.10">
    <property type="entry name" value="Immunoglobulins"/>
    <property type="match status" value="2"/>
</dbReference>
<evidence type="ECO:0000313" key="10">
    <source>
        <dbReference type="RefSeq" id="XP_031762733.1"/>
    </source>
</evidence>
<evidence type="ECO:0000256" key="5">
    <source>
        <dbReference type="ARBA" id="ARBA00023180"/>
    </source>
</evidence>
<organism evidence="9 10">
    <name type="scientific">Xenopus tropicalis</name>
    <name type="common">Western clawed frog</name>
    <name type="synonym">Silurana tropicalis</name>
    <dbReference type="NCBI Taxonomy" id="8364"/>
    <lineage>
        <taxon>Eukaryota</taxon>
        <taxon>Metazoa</taxon>
        <taxon>Chordata</taxon>
        <taxon>Craniata</taxon>
        <taxon>Vertebrata</taxon>
        <taxon>Euteleostomi</taxon>
        <taxon>Amphibia</taxon>
        <taxon>Batrachia</taxon>
        <taxon>Anura</taxon>
        <taxon>Pipoidea</taxon>
        <taxon>Pipidae</taxon>
        <taxon>Xenopodinae</taxon>
        <taxon>Xenopus</taxon>
        <taxon>Silurana</taxon>
    </lineage>
</organism>
<proteinExistence type="predicted"/>
<feature type="signal peptide" evidence="7">
    <location>
        <begin position="1"/>
        <end position="24"/>
    </location>
</feature>
<keyword evidence="9" id="KW-1185">Reference proteome</keyword>
<dbReference type="InterPro" id="IPR013783">
    <property type="entry name" value="Ig-like_fold"/>
</dbReference>
<feature type="domain" description="Ig-like" evidence="8">
    <location>
        <begin position="145"/>
        <end position="230"/>
    </location>
</feature>
<dbReference type="InterPro" id="IPR013106">
    <property type="entry name" value="Ig_V-set"/>
</dbReference>
<dbReference type="Pfam" id="PF07686">
    <property type="entry name" value="V-set"/>
    <property type="match status" value="1"/>
</dbReference>
<keyword evidence="6" id="KW-0393">Immunoglobulin domain</keyword>
<dbReference type="InterPro" id="IPR007110">
    <property type="entry name" value="Ig-like_dom"/>
</dbReference>
<sequence length="275" mass="31260">MASTMHSIKIPFFILLLLYERSLSVRFKVSSTPSVSAALGSDVLLPCTLTPEMNAEMMEIRWFNYRFQIYVHRYHNKKDDYTAQMPQFANRTELLKENITRGIFPLKIHKVTAQDSGEYHCFVESSEHHGKAIVQLLVIAVGSLPNISSVYSENNHTVYCESCDWHPKPYLLWTDNEGNKIIPLMEHTFRDENNLYHIISAVNQPTTSYITCTVSSSLNHSKQNSRRLIDEGQRNTATHCILTCPSVAVSLICLCCIYLPAMNLGVGITKQHCNS</sequence>
<dbReference type="SUPFAM" id="SSF48726">
    <property type="entry name" value="Immunoglobulin"/>
    <property type="match status" value="2"/>
</dbReference>
<dbReference type="GO" id="GO:0050863">
    <property type="term" value="P:regulation of T cell activation"/>
    <property type="evidence" value="ECO:0007669"/>
    <property type="project" value="UniProtKB-ARBA"/>
</dbReference>
<evidence type="ECO:0000256" key="1">
    <source>
        <dbReference type="ARBA" id="ARBA00004370"/>
    </source>
</evidence>
<evidence type="ECO:0000256" key="4">
    <source>
        <dbReference type="ARBA" id="ARBA00023157"/>
    </source>
</evidence>
<dbReference type="RefSeq" id="XP_031762733.1">
    <property type="nucleotide sequence ID" value="XM_031906873.1"/>
</dbReference>
<evidence type="ECO:0000313" key="9">
    <source>
        <dbReference type="Proteomes" id="UP000008143"/>
    </source>
</evidence>
<dbReference type="OMA" id="MIPIAIW"/>
<dbReference type="OrthoDB" id="10055806at2759"/>
<reference evidence="10 11" key="1">
    <citation type="submission" date="2025-04" db="UniProtKB">
        <authorList>
            <consortium name="RefSeq"/>
        </authorList>
    </citation>
    <scope>IDENTIFICATION</scope>
    <source>
        <strain evidence="10 11">Nigerian</strain>
        <tissue evidence="10 11">Liver and blood</tissue>
    </source>
</reference>
<dbReference type="GO" id="GO:0009897">
    <property type="term" value="C:external side of plasma membrane"/>
    <property type="evidence" value="ECO:0000318"/>
    <property type="project" value="GO_Central"/>
</dbReference>